<name>A0A975BTU8_9BACT</name>
<dbReference type="Proteomes" id="UP000663722">
    <property type="component" value="Chromosome"/>
</dbReference>
<organism evidence="1 2">
    <name type="scientific">Desulfonema magnum</name>
    <dbReference type="NCBI Taxonomy" id="45655"/>
    <lineage>
        <taxon>Bacteria</taxon>
        <taxon>Pseudomonadati</taxon>
        <taxon>Thermodesulfobacteriota</taxon>
        <taxon>Desulfobacteria</taxon>
        <taxon>Desulfobacterales</taxon>
        <taxon>Desulfococcaceae</taxon>
        <taxon>Desulfonema</taxon>
    </lineage>
</organism>
<evidence type="ECO:0000313" key="2">
    <source>
        <dbReference type="Proteomes" id="UP000663722"/>
    </source>
</evidence>
<protein>
    <submittedName>
        <fullName evidence="1">Uncharacterized protein</fullName>
    </submittedName>
</protein>
<accession>A0A975BTU8</accession>
<proteinExistence type="predicted"/>
<dbReference type="KEGG" id="dmm:dnm_074640"/>
<reference evidence="1" key="1">
    <citation type="journal article" date="2021" name="Microb. Physiol.">
        <title>Proteogenomic Insights into the Physiology of Marine, Sulfate-Reducing, Filamentous Desulfonema limicola and Desulfonema magnum.</title>
        <authorList>
            <person name="Schnaars V."/>
            <person name="Wohlbrand L."/>
            <person name="Scheve S."/>
            <person name="Hinrichs C."/>
            <person name="Reinhardt R."/>
            <person name="Rabus R."/>
        </authorList>
    </citation>
    <scope>NUCLEOTIDE SEQUENCE</scope>
    <source>
        <strain evidence="1">4be13</strain>
    </source>
</reference>
<dbReference type="EMBL" id="CP061800">
    <property type="protein sequence ID" value="QTA91397.1"/>
    <property type="molecule type" value="Genomic_DNA"/>
</dbReference>
<dbReference type="AlphaFoldDB" id="A0A975BTU8"/>
<evidence type="ECO:0000313" key="1">
    <source>
        <dbReference type="EMBL" id="QTA91397.1"/>
    </source>
</evidence>
<gene>
    <name evidence="1" type="ORF">dnm_074640</name>
</gene>
<keyword evidence="2" id="KW-1185">Reference proteome</keyword>
<sequence length="41" mass="4985">MKIPSHKREVSIFCYNILVLKNFKAHKAEVWEQIRKQMIIN</sequence>